<dbReference type="PANTHER" id="PTHR13610:SF11">
    <property type="entry name" value="METHYLTRANSFERASE DOMAIN-CONTAINING PROTEIN"/>
    <property type="match status" value="1"/>
</dbReference>
<evidence type="ECO:0000256" key="5">
    <source>
        <dbReference type="SAM" id="MobiDB-lite"/>
    </source>
</evidence>
<keyword evidence="3" id="KW-0808">Transferase</keyword>
<feature type="region of interest" description="Disordered" evidence="5">
    <location>
        <begin position="38"/>
        <end position="113"/>
    </location>
</feature>
<evidence type="ECO:0000313" key="7">
    <source>
        <dbReference type="Proteomes" id="UP001530293"/>
    </source>
</evidence>
<keyword evidence="2" id="KW-0489">Methyltransferase</keyword>
<dbReference type="Proteomes" id="UP001530293">
    <property type="component" value="Unassembled WGS sequence"/>
</dbReference>
<evidence type="ECO:0000313" key="6">
    <source>
        <dbReference type="EMBL" id="KAL3761797.1"/>
    </source>
</evidence>
<dbReference type="GO" id="GO:0032259">
    <property type="term" value="P:methylation"/>
    <property type="evidence" value="ECO:0007669"/>
    <property type="project" value="UniProtKB-KW"/>
</dbReference>
<evidence type="ECO:0000256" key="1">
    <source>
        <dbReference type="ARBA" id="ARBA00010633"/>
    </source>
</evidence>
<protein>
    <recommendedName>
        <fullName evidence="8">Methyltransferase domain-containing protein</fullName>
    </recommendedName>
</protein>
<comment type="similarity">
    <text evidence="1">Belongs to the ANT/ATPSC lysine N-methyltransferase family.</text>
</comment>
<dbReference type="InterPro" id="IPR029063">
    <property type="entry name" value="SAM-dependent_MTases_sf"/>
</dbReference>
<evidence type="ECO:0000256" key="3">
    <source>
        <dbReference type="ARBA" id="ARBA00022679"/>
    </source>
</evidence>
<feature type="region of interest" description="Disordered" evidence="5">
    <location>
        <begin position="238"/>
        <end position="271"/>
    </location>
</feature>
<feature type="compositionally biased region" description="Low complexity" evidence="5">
    <location>
        <begin position="238"/>
        <end position="248"/>
    </location>
</feature>
<dbReference type="AlphaFoldDB" id="A0ABD3MI09"/>
<comment type="caution">
    <text evidence="6">The sequence shown here is derived from an EMBL/GenBank/DDBJ whole genome shotgun (WGS) entry which is preliminary data.</text>
</comment>
<dbReference type="SUPFAM" id="SSF53335">
    <property type="entry name" value="S-adenosyl-L-methionine-dependent methyltransferases"/>
    <property type="match status" value="1"/>
</dbReference>
<reference evidence="6 7" key="1">
    <citation type="submission" date="2024-10" db="EMBL/GenBank/DDBJ databases">
        <title>Updated reference genomes for cyclostephanoid diatoms.</title>
        <authorList>
            <person name="Roberts W.R."/>
            <person name="Alverson A.J."/>
        </authorList>
    </citation>
    <scope>NUCLEOTIDE SEQUENCE [LARGE SCALE GENOMIC DNA]</scope>
    <source>
        <strain evidence="6 7">AJA232-27</strain>
    </source>
</reference>
<dbReference type="PANTHER" id="PTHR13610">
    <property type="entry name" value="METHYLTRANSFERASE DOMAIN-CONTAINING PROTEIN"/>
    <property type="match status" value="1"/>
</dbReference>
<evidence type="ECO:0000256" key="2">
    <source>
        <dbReference type="ARBA" id="ARBA00022603"/>
    </source>
</evidence>
<feature type="compositionally biased region" description="Polar residues" evidence="5">
    <location>
        <begin position="249"/>
        <end position="259"/>
    </location>
</feature>
<keyword evidence="4" id="KW-0949">S-adenosyl-L-methionine</keyword>
<evidence type="ECO:0008006" key="8">
    <source>
        <dbReference type="Google" id="ProtNLM"/>
    </source>
</evidence>
<feature type="compositionally biased region" description="Basic and acidic residues" evidence="5">
    <location>
        <begin position="484"/>
        <end position="497"/>
    </location>
</feature>
<feature type="compositionally biased region" description="Basic residues" evidence="5">
    <location>
        <begin position="498"/>
        <end position="508"/>
    </location>
</feature>
<organism evidence="6 7">
    <name type="scientific">Discostella pseudostelligera</name>
    <dbReference type="NCBI Taxonomy" id="259834"/>
    <lineage>
        <taxon>Eukaryota</taxon>
        <taxon>Sar</taxon>
        <taxon>Stramenopiles</taxon>
        <taxon>Ochrophyta</taxon>
        <taxon>Bacillariophyta</taxon>
        <taxon>Coscinodiscophyceae</taxon>
        <taxon>Thalassiosirophycidae</taxon>
        <taxon>Stephanodiscales</taxon>
        <taxon>Stephanodiscaceae</taxon>
        <taxon>Discostella</taxon>
    </lineage>
</organism>
<evidence type="ECO:0000256" key="4">
    <source>
        <dbReference type="ARBA" id="ARBA00022691"/>
    </source>
</evidence>
<gene>
    <name evidence="6" type="ORF">ACHAWU_001313</name>
</gene>
<keyword evidence="7" id="KW-1185">Reference proteome</keyword>
<name>A0ABD3MI09_9STRA</name>
<feature type="compositionally biased region" description="Polar residues" evidence="5">
    <location>
        <begin position="38"/>
        <end position="50"/>
    </location>
</feature>
<sequence>MSISMVASRFAVMARRPPSYTIQASNLLRMVQLCPSPSLDNASQQRTAPPSSSPRCCMMTTSTTSTTPATTLDQPLRRRRRRNTNDTSATSTVHAAGTESPSTGGGAFAPKDSDGNLLNSQEYLQLASLSPWVPCPDIVIKRVLEIANASSSDIHGDLGCGDGRLNFAAISGPFHVTKSWGVDVDNNILEKCHERLGKRFVPRSGDANIIGSRSENSDAERLEFHQADLIRVIERQKQNYQSQQTQQQEAITPTFSDAPSQGEGEDWSKEDAISSKISTSTIITMYFVNDALKQIKPYLESTLGGNPNVRVITIGYEMHGWDATWVERVLGLTIFKYDMGNVSNVPLEWKVGESNENDGSAGEGRDQPMLPNDLQHDDGDTELSQFYLQQKRAQDIEELNAGLRIHHDEKLNEFAQARSSSLKTTTQHEQVGAATLTEEWENVDGGWDFDETEDPDELMREAHKAMMENARNLRGKGMMAGLDGEIKQHQRQEEGKKVGRPKPIWKKP</sequence>
<feature type="compositionally biased region" description="Low complexity" evidence="5">
    <location>
        <begin position="53"/>
        <end position="71"/>
    </location>
</feature>
<dbReference type="InterPro" id="IPR026170">
    <property type="entry name" value="FAM173A/B"/>
</dbReference>
<feature type="region of interest" description="Disordered" evidence="5">
    <location>
        <begin position="351"/>
        <end position="376"/>
    </location>
</feature>
<proteinExistence type="inferred from homology"/>
<dbReference type="GO" id="GO:0016279">
    <property type="term" value="F:protein-lysine N-methyltransferase activity"/>
    <property type="evidence" value="ECO:0007669"/>
    <property type="project" value="UniProtKB-ARBA"/>
</dbReference>
<accession>A0ABD3MI09</accession>
<feature type="region of interest" description="Disordered" evidence="5">
    <location>
        <begin position="482"/>
        <end position="508"/>
    </location>
</feature>
<dbReference type="EMBL" id="JALLBG020000147">
    <property type="protein sequence ID" value="KAL3761797.1"/>
    <property type="molecule type" value="Genomic_DNA"/>
</dbReference>
<dbReference type="Gene3D" id="3.40.50.150">
    <property type="entry name" value="Vaccinia Virus protein VP39"/>
    <property type="match status" value="1"/>
</dbReference>